<name>A0ABY6DFV2_9RHOB</name>
<dbReference type="InterPro" id="IPR036165">
    <property type="entry name" value="YefM-like_sf"/>
</dbReference>
<evidence type="ECO:0008006" key="4">
    <source>
        <dbReference type="Google" id="ProtNLM"/>
    </source>
</evidence>
<organism evidence="2 3">
    <name type="scientific">Roseovarius pelagicus</name>
    <dbReference type="NCBI Taxonomy" id="2980108"/>
    <lineage>
        <taxon>Bacteria</taxon>
        <taxon>Pseudomonadati</taxon>
        <taxon>Pseudomonadota</taxon>
        <taxon>Alphaproteobacteria</taxon>
        <taxon>Rhodobacterales</taxon>
        <taxon>Roseobacteraceae</taxon>
        <taxon>Roseovarius</taxon>
    </lineage>
</organism>
<comment type="similarity">
    <text evidence="1">Belongs to the phD/YefM antitoxin family.</text>
</comment>
<sequence length="101" mass="11829">MHQTDTTPIPEVSTDHLRSYLRDYLDTVRMQDARLIVTRRGRAMAGLVPAHEARALWRVANTREAYSEWQMLHRLNDERRLRLAVLEEGEGKRRAGFETGR</sequence>
<dbReference type="Proteomes" id="UP001064087">
    <property type="component" value="Chromosome"/>
</dbReference>
<accession>A0ABY6DFV2</accession>
<proteinExistence type="inferred from homology"/>
<gene>
    <name evidence="2" type="ORF">N7U68_10560</name>
</gene>
<dbReference type="EMBL" id="CP106738">
    <property type="protein sequence ID" value="UXX85046.1"/>
    <property type="molecule type" value="Genomic_DNA"/>
</dbReference>
<evidence type="ECO:0000313" key="2">
    <source>
        <dbReference type="EMBL" id="UXX85046.1"/>
    </source>
</evidence>
<evidence type="ECO:0000313" key="3">
    <source>
        <dbReference type="Proteomes" id="UP001064087"/>
    </source>
</evidence>
<protein>
    <recommendedName>
        <fullName evidence="4">Antitoxin</fullName>
    </recommendedName>
</protein>
<dbReference type="SUPFAM" id="SSF143120">
    <property type="entry name" value="YefM-like"/>
    <property type="match status" value="1"/>
</dbReference>
<keyword evidence="3" id="KW-1185">Reference proteome</keyword>
<evidence type="ECO:0000256" key="1">
    <source>
        <dbReference type="ARBA" id="ARBA00009981"/>
    </source>
</evidence>
<reference evidence="2" key="1">
    <citation type="submission" date="2022-10" db="EMBL/GenBank/DDBJ databases">
        <title>Roseovarius pelagicus sp. nov., isolated from Arctic seawater.</title>
        <authorList>
            <person name="Hong Y.W."/>
            <person name="Hwang C.Y."/>
        </authorList>
    </citation>
    <scope>NUCLEOTIDE SEQUENCE</scope>
    <source>
        <strain evidence="2">HL-MP18</strain>
    </source>
</reference>
<dbReference type="RefSeq" id="WP_165195708.1">
    <property type="nucleotide sequence ID" value="NZ_CP106738.1"/>
</dbReference>